<feature type="transmembrane region" description="Helical" evidence="1">
    <location>
        <begin position="6"/>
        <end position="25"/>
    </location>
</feature>
<dbReference type="Proteomes" id="UP000093523">
    <property type="component" value="Unassembled WGS sequence"/>
</dbReference>
<organism evidence="2 3">
    <name type="scientific">Aliivibrio logei</name>
    <name type="common">Vibrio logei</name>
    <dbReference type="NCBI Taxonomy" id="688"/>
    <lineage>
        <taxon>Bacteria</taxon>
        <taxon>Pseudomonadati</taxon>
        <taxon>Pseudomonadota</taxon>
        <taxon>Gammaproteobacteria</taxon>
        <taxon>Vibrionales</taxon>
        <taxon>Vibrionaceae</taxon>
        <taxon>Aliivibrio</taxon>
    </lineage>
</organism>
<evidence type="ECO:0000313" key="2">
    <source>
        <dbReference type="EMBL" id="OCH17168.1"/>
    </source>
</evidence>
<dbReference type="OrthoDB" id="5600913at2"/>
<dbReference type="EMBL" id="MAJU01000031">
    <property type="protein sequence ID" value="OCH17168.1"/>
    <property type="molecule type" value="Genomic_DNA"/>
</dbReference>
<accession>A0A1B9NTZ3</accession>
<protein>
    <submittedName>
        <fullName evidence="2">Uncharacterized protein</fullName>
    </submittedName>
</protein>
<proteinExistence type="predicted"/>
<evidence type="ECO:0000256" key="1">
    <source>
        <dbReference type="SAM" id="Phobius"/>
    </source>
</evidence>
<keyword evidence="1" id="KW-0472">Membrane</keyword>
<gene>
    <name evidence="2" type="ORF">A6E04_20155</name>
</gene>
<comment type="caution">
    <text evidence="2">The sequence shown here is derived from an EMBL/GenBank/DDBJ whole genome shotgun (WGS) entry which is preliminary data.</text>
</comment>
<sequence>MELVLNSIELLLIGTGIIFLCLSITQYGKRTSDWRGACALFVKRIEMSAQEYKWYRLGISTFILGVTVRIINLTLWG</sequence>
<evidence type="ECO:0000313" key="3">
    <source>
        <dbReference type="Proteomes" id="UP000093523"/>
    </source>
</evidence>
<dbReference type="STRING" id="688.A6E04_20155"/>
<dbReference type="AlphaFoldDB" id="A0A1B9NTZ3"/>
<dbReference type="RefSeq" id="WP_017023256.1">
    <property type="nucleotide sequence ID" value="NZ_CAWMPN010000031.1"/>
</dbReference>
<name>A0A1B9NTZ3_ALILO</name>
<keyword evidence="1" id="KW-1133">Transmembrane helix</keyword>
<keyword evidence="1" id="KW-0812">Transmembrane</keyword>
<feature type="transmembrane region" description="Helical" evidence="1">
    <location>
        <begin position="54"/>
        <end position="76"/>
    </location>
</feature>
<reference evidence="2 3" key="1">
    <citation type="submission" date="2016-06" db="EMBL/GenBank/DDBJ databases">
        <authorList>
            <person name="Kjaerup R.B."/>
            <person name="Dalgaard T.S."/>
            <person name="Juul-Madsen H.R."/>
        </authorList>
    </citation>
    <scope>NUCLEOTIDE SEQUENCE [LARGE SCALE GENOMIC DNA]</scope>
    <source>
        <strain evidence="2 3">1S159</strain>
    </source>
</reference>